<comment type="caution">
    <text evidence="3">The sequence shown here is derived from an EMBL/GenBank/DDBJ whole genome shotgun (WGS) entry which is preliminary data.</text>
</comment>
<feature type="compositionally biased region" description="Acidic residues" evidence="1">
    <location>
        <begin position="175"/>
        <end position="185"/>
    </location>
</feature>
<sequence length="194" mass="21349">MWVGEVPFELKILSLPEVILVSRYLAAAYVVKLYPKKRSAKWMSGDQLTSALRGNVASYYLKTEDVASMVDEGYLPPRSTVLAATIAVTFIGQNNISLRALKTMFTVERLKVANALRWLIANNKFYAHIKISEANLQSLPMNGVPVEILSTTKWASDADVGAGEYKGYVPHNDDVSSDDGLDDVEGQMMDPGTT</sequence>
<dbReference type="AlphaFoldDB" id="A0A1Q3ELQ1"/>
<feature type="domain" description="DUF6570" evidence="2">
    <location>
        <begin position="1"/>
        <end position="137"/>
    </location>
</feature>
<evidence type="ECO:0000259" key="2">
    <source>
        <dbReference type="Pfam" id="PF20209"/>
    </source>
</evidence>
<name>A0A1Q3ELQ1_LENED</name>
<keyword evidence="3" id="KW-0067">ATP-binding</keyword>
<keyword evidence="3" id="KW-0547">Nucleotide-binding</keyword>
<dbReference type="Pfam" id="PF20209">
    <property type="entry name" value="DUF6570"/>
    <property type="match status" value="1"/>
</dbReference>
<organism evidence="3 4">
    <name type="scientific">Lentinula edodes</name>
    <name type="common">Shiitake mushroom</name>
    <name type="synonym">Lentinus edodes</name>
    <dbReference type="NCBI Taxonomy" id="5353"/>
    <lineage>
        <taxon>Eukaryota</taxon>
        <taxon>Fungi</taxon>
        <taxon>Dikarya</taxon>
        <taxon>Basidiomycota</taxon>
        <taxon>Agaricomycotina</taxon>
        <taxon>Agaricomycetes</taxon>
        <taxon>Agaricomycetidae</taxon>
        <taxon>Agaricales</taxon>
        <taxon>Marasmiineae</taxon>
        <taxon>Omphalotaceae</taxon>
        <taxon>Lentinula</taxon>
    </lineage>
</organism>
<proteinExistence type="predicted"/>
<dbReference type="InterPro" id="IPR046700">
    <property type="entry name" value="DUF6570"/>
</dbReference>
<dbReference type="Proteomes" id="UP000188533">
    <property type="component" value="Unassembled WGS sequence"/>
</dbReference>
<protein>
    <submittedName>
        <fullName evidence="3">ATP-dependent DNA helicase PIF1</fullName>
    </submittedName>
</protein>
<accession>A0A1Q3ELQ1</accession>
<keyword evidence="3" id="KW-0347">Helicase</keyword>
<feature type="region of interest" description="Disordered" evidence="1">
    <location>
        <begin position="169"/>
        <end position="194"/>
    </location>
</feature>
<evidence type="ECO:0000256" key="1">
    <source>
        <dbReference type="SAM" id="MobiDB-lite"/>
    </source>
</evidence>
<evidence type="ECO:0000313" key="4">
    <source>
        <dbReference type="Proteomes" id="UP000188533"/>
    </source>
</evidence>
<evidence type="ECO:0000313" key="3">
    <source>
        <dbReference type="EMBL" id="GAW08120.1"/>
    </source>
</evidence>
<reference evidence="3 4" key="2">
    <citation type="submission" date="2017-02" db="EMBL/GenBank/DDBJ databases">
        <title>A genome survey and senescence transcriptome analysis in Lentinula edodes.</title>
        <authorList>
            <person name="Sakamoto Y."/>
            <person name="Nakade K."/>
            <person name="Sato S."/>
            <person name="Yoshida Y."/>
            <person name="Miyazaki K."/>
            <person name="Natsume S."/>
            <person name="Konno N."/>
        </authorList>
    </citation>
    <scope>NUCLEOTIDE SEQUENCE [LARGE SCALE GENOMIC DNA]</scope>
    <source>
        <strain evidence="3 4">NBRC 111202</strain>
    </source>
</reference>
<keyword evidence="3" id="KW-0378">Hydrolase</keyword>
<gene>
    <name evidence="3" type="ORF">LENED_010161</name>
</gene>
<reference evidence="3 4" key="1">
    <citation type="submission" date="2016-08" db="EMBL/GenBank/DDBJ databases">
        <authorList>
            <consortium name="Lentinula edodes genome sequencing consortium"/>
            <person name="Sakamoto Y."/>
            <person name="Nakade K."/>
            <person name="Sato S."/>
            <person name="Yoshida Y."/>
            <person name="Miyazaki K."/>
            <person name="Natsume S."/>
            <person name="Konno N."/>
        </authorList>
    </citation>
    <scope>NUCLEOTIDE SEQUENCE [LARGE SCALE GENOMIC DNA]</scope>
    <source>
        <strain evidence="3 4">NBRC 111202</strain>
    </source>
</reference>
<dbReference type="GO" id="GO:0004386">
    <property type="term" value="F:helicase activity"/>
    <property type="evidence" value="ECO:0007669"/>
    <property type="project" value="UniProtKB-KW"/>
</dbReference>
<dbReference type="EMBL" id="BDGU01000582">
    <property type="protein sequence ID" value="GAW08120.1"/>
    <property type="molecule type" value="Genomic_DNA"/>
</dbReference>
<keyword evidence="4" id="KW-1185">Reference proteome</keyword>